<dbReference type="InParanoid" id="G3NW16"/>
<reference evidence="1" key="1">
    <citation type="submission" date="2006-01" db="EMBL/GenBank/DDBJ databases">
        <authorList>
            <person name="Lindblad-Toh K."/>
            <person name="Mauceli E."/>
            <person name="Grabherr M."/>
            <person name="Chang J.L."/>
            <person name="Lander E.S."/>
        </authorList>
    </citation>
    <scope>NUCLEOTIDE SEQUENCE [LARGE SCALE GENOMIC DNA]</scope>
</reference>
<name>G3NW16_GASAC</name>
<dbReference type="AlphaFoldDB" id="G3NW16"/>
<reference evidence="1" key="2">
    <citation type="submission" date="2024-04" db="UniProtKB">
        <authorList>
            <consortium name="Ensembl"/>
        </authorList>
    </citation>
    <scope>IDENTIFICATION</scope>
</reference>
<sequence length="129" mass="14056">MSQTTTRTHTCVCWHPPGPTWPCTSCTTAKGSTAPSQRLPWWASGCPLSQEVKAGRSEDTGERAPLWKKHLTLSLCGRLVSSHTVPLMTSDACLTVVWPIGGNLDLILLCSSTSVQYEDNPMGPYLKQL</sequence>
<evidence type="ECO:0000313" key="1">
    <source>
        <dbReference type="Ensembl" id="ENSGACP00000009535.1"/>
    </source>
</evidence>
<proteinExistence type="predicted"/>
<accession>G3NW16</accession>
<dbReference type="Bgee" id="ENSGACG00000007202">
    <property type="expression patterns" value="Expressed in muscle tissue and 13 other cell types or tissues"/>
</dbReference>
<protein>
    <submittedName>
        <fullName evidence="1">Uncharacterized protein</fullName>
    </submittedName>
</protein>
<dbReference type="Ensembl" id="ENSGACT00000009555.1">
    <property type="protein sequence ID" value="ENSGACP00000009535.1"/>
    <property type="gene ID" value="ENSGACG00000007202.1"/>
</dbReference>
<organism evidence="1">
    <name type="scientific">Gasterosteus aculeatus</name>
    <name type="common">Three-spined stickleback</name>
    <dbReference type="NCBI Taxonomy" id="69293"/>
    <lineage>
        <taxon>Eukaryota</taxon>
        <taxon>Metazoa</taxon>
        <taxon>Chordata</taxon>
        <taxon>Craniata</taxon>
        <taxon>Vertebrata</taxon>
        <taxon>Euteleostomi</taxon>
        <taxon>Actinopterygii</taxon>
        <taxon>Neopterygii</taxon>
        <taxon>Teleostei</taxon>
        <taxon>Neoteleostei</taxon>
        <taxon>Acanthomorphata</taxon>
        <taxon>Eupercaria</taxon>
        <taxon>Perciformes</taxon>
        <taxon>Cottioidei</taxon>
        <taxon>Gasterosteales</taxon>
        <taxon>Gasterosteidae</taxon>
        <taxon>Gasterosteus</taxon>
    </lineage>
</organism>